<evidence type="ECO:0008006" key="3">
    <source>
        <dbReference type="Google" id="ProtNLM"/>
    </source>
</evidence>
<gene>
    <name evidence="1" type="ORF">CA264_15650</name>
</gene>
<dbReference type="AlphaFoldDB" id="A0A1X9YV32"/>
<keyword evidence="2" id="KW-1185">Reference proteome</keyword>
<dbReference type="STRING" id="709015.GCA_000472485_03159"/>
<evidence type="ECO:0000313" key="1">
    <source>
        <dbReference type="EMBL" id="ARS36738.1"/>
    </source>
</evidence>
<sequence>MPQYTTFSEAIRDMRERGFTRTFTIQQQELFCPDTGSSLPPERLTLVEHHRVQAPDTLEGEREVYGFRTDDNVLGLMTSTYAAYDPAGFAAVFERCRKGRS</sequence>
<dbReference type="RefSeq" id="WP_025608339.1">
    <property type="nucleotide sequence ID" value="NZ_CP021235.1"/>
</dbReference>
<dbReference type="EMBL" id="CP021235">
    <property type="protein sequence ID" value="ARS36738.1"/>
    <property type="molecule type" value="Genomic_DNA"/>
</dbReference>
<dbReference type="OrthoDB" id="8418771at2"/>
<organism evidence="1 2">
    <name type="scientific">Pontibacter actiniarum</name>
    <dbReference type="NCBI Taxonomy" id="323450"/>
    <lineage>
        <taxon>Bacteria</taxon>
        <taxon>Pseudomonadati</taxon>
        <taxon>Bacteroidota</taxon>
        <taxon>Cytophagia</taxon>
        <taxon>Cytophagales</taxon>
        <taxon>Hymenobacteraceae</taxon>
        <taxon>Pontibacter</taxon>
    </lineage>
</organism>
<name>A0A1X9YV32_9BACT</name>
<accession>A0A1X9YV32</accession>
<reference evidence="2" key="1">
    <citation type="submission" date="2017-05" db="EMBL/GenBank/DDBJ databases">
        <authorList>
            <person name="Ray J."/>
            <person name="Price M."/>
            <person name="Deutschbauer A."/>
        </authorList>
    </citation>
    <scope>NUCLEOTIDE SEQUENCE [LARGE SCALE GENOMIC DNA]</scope>
    <source>
        <strain evidence="2">DSM 19842</strain>
    </source>
</reference>
<evidence type="ECO:0000313" key="2">
    <source>
        <dbReference type="Proteomes" id="UP000266292"/>
    </source>
</evidence>
<protein>
    <recommendedName>
        <fullName evidence="3">Phosphoribosylpyrophosphate synthetase</fullName>
    </recommendedName>
</protein>
<proteinExistence type="predicted"/>
<dbReference type="Proteomes" id="UP000266292">
    <property type="component" value="Chromosome"/>
</dbReference>
<dbReference type="KEGG" id="pact:CA264_15650"/>